<organism evidence="1 2">
    <name type="scientific">Caerostris darwini</name>
    <dbReference type="NCBI Taxonomy" id="1538125"/>
    <lineage>
        <taxon>Eukaryota</taxon>
        <taxon>Metazoa</taxon>
        <taxon>Ecdysozoa</taxon>
        <taxon>Arthropoda</taxon>
        <taxon>Chelicerata</taxon>
        <taxon>Arachnida</taxon>
        <taxon>Araneae</taxon>
        <taxon>Araneomorphae</taxon>
        <taxon>Entelegynae</taxon>
        <taxon>Araneoidea</taxon>
        <taxon>Araneidae</taxon>
        <taxon>Caerostris</taxon>
    </lineage>
</organism>
<protein>
    <submittedName>
        <fullName evidence="1">Uncharacterized protein</fullName>
    </submittedName>
</protein>
<proteinExistence type="predicted"/>
<keyword evidence="2" id="KW-1185">Reference proteome</keyword>
<comment type="caution">
    <text evidence="1">The sequence shown here is derived from an EMBL/GenBank/DDBJ whole genome shotgun (WGS) entry which is preliminary data.</text>
</comment>
<sequence>MSVCVCFFNFPYQSSKGGISQRTLSAWTQVRSYSTMSPLNKAAVGASFLVCGRHPVCPTFRSSTLTPYLPETEGVCRPPMVIDIRGFFKYIAIKKQVDLGSGHLHCGRRSVEIWERLFYSWMRWKPQVFLSSSS</sequence>
<dbReference type="EMBL" id="BPLQ01007314">
    <property type="protein sequence ID" value="GIY29426.1"/>
    <property type="molecule type" value="Genomic_DNA"/>
</dbReference>
<gene>
    <name evidence="1" type="ORF">CDAR_533771</name>
</gene>
<name>A0AAV4S9W3_9ARAC</name>
<reference evidence="1 2" key="1">
    <citation type="submission" date="2021-06" db="EMBL/GenBank/DDBJ databases">
        <title>Caerostris darwini draft genome.</title>
        <authorList>
            <person name="Kono N."/>
            <person name="Arakawa K."/>
        </authorList>
    </citation>
    <scope>NUCLEOTIDE SEQUENCE [LARGE SCALE GENOMIC DNA]</scope>
</reference>
<evidence type="ECO:0000313" key="2">
    <source>
        <dbReference type="Proteomes" id="UP001054837"/>
    </source>
</evidence>
<evidence type="ECO:0000313" key="1">
    <source>
        <dbReference type="EMBL" id="GIY29426.1"/>
    </source>
</evidence>
<dbReference type="Proteomes" id="UP001054837">
    <property type="component" value="Unassembled WGS sequence"/>
</dbReference>
<dbReference type="AlphaFoldDB" id="A0AAV4S9W3"/>
<accession>A0AAV4S9W3</accession>